<dbReference type="GO" id="GO:0004141">
    <property type="term" value="F:dethiobiotin synthase activity"/>
    <property type="evidence" value="ECO:0007669"/>
    <property type="project" value="UniProtKB-UniRule"/>
</dbReference>
<sequence length="228" mass="24398">MALQKTFFITGTDTEIGKTTIACGLLAAAKAKGLTTAAVKPVASGCEKTLEGLRNEDALALWEQCSTPLEYSEINPLAFQPAIAPHIAAQEAKVNLSITNLLPTVLATLKKAADFNVIEGAGGWRVPLNDNEYLSDLAKNLKIPVVLVVGIRLGCVNHALLTKQAIEQDGLQVIAWVANIIDANTSRLDENIQTLHTHLALPCLGVVPYIDNIHAEQVSSHLDINPLL</sequence>
<feature type="binding site" evidence="8">
    <location>
        <position position="19"/>
    </location>
    <ligand>
        <name>Mg(2+)</name>
        <dbReference type="ChEBI" id="CHEBI:18420"/>
    </ligand>
</feature>
<comment type="catalytic activity">
    <reaction evidence="8">
        <text>(7R,8S)-7,8-diammoniononanoate + CO2 + ATP = (4R,5S)-dethiobiotin + ADP + phosphate + 3 H(+)</text>
        <dbReference type="Rhea" id="RHEA:15805"/>
        <dbReference type="ChEBI" id="CHEBI:15378"/>
        <dbReference type="ChEBI" id="CHEBI:16526"/>
        <dbReference type="ChEBI" id="CHEBI:30616"/>
        <dbReference type="ChEBI" id="CHEBI:43474"/>
        <dbReference type="ChEBI" id="CHEBI:149469"/>
        <dbReference type="ChEBI" id="CHEBI:149473"/>
        <dbReference type="ChEBI" id="CHEBI:456216"/>
        <dbReference type="EC" id="6.3.3.3"/>
    </reaction>
</comment>
<dbReference type="GO" id="GO:0009102">
    <property type="term" value="P:biotin biosynthetic process"/>
    <property type="evidence" value="ECO:0007669"/>
    <property type="project" value="UniProtKB-UniRule"/>
</dbReference>
<dbReference type="GO" id="GO:0000287">
    <property type="term" value="F:magnesium ion binding"/>
    <property type="evidence" value="ECO:0007669"/>
    <property type="project" value="UniProtKB-UniRule"/>
</dbReference>
<feature type="binding site" evidence="8">
    <location>
        <position position="57"/>
    </location>
    <ligand>
        <name>ATP</name>
        <dbReference type="ChEBI" id="CHEBI:30616"/>
    </ligand>
</feature>
<dbReference type="EMBL" id="CP067393">
    <property type="protein sequence ID" value="QQP87048.1"/>
    <property type="molecule type" value="Genomic_DNA"/>
</dbReference>
<evidence type="ECO:0000256" key="4">
    <source>
        <dbReference type="ARBA" id="ARBA00022741"/>
    </source>
</evidence>
<dbReference type="Proteomes" id="UP000595278">
    <property type="component" value="Chromosome"/>
</dbReference>
<comment type="caution">
    <text evidence="8">Lacks conserved residue(s) required for the propagation of feature annotation.</text>
</comment>
<keyword evidence="7 8" id="KW-0460">Magnesium</keyword>
<gene>
    <name evidence="8 9" type="primary">bioD</name>
    <name evidence="9" type="ORF">JHT90_07340</name>
</gene>
<evidence type="ECO:0000256" key="6">
    <source>
        <dbReference type="ARBA" id="ARBA00022840"/>
    </source>
</evidence>
<keyword evidence="6 8" id="KW-0067">ATP-binding</keyword>
<evidence type="ECO:0000256" key="1">
    <source>
        <dbReference type="ARBA" id="ARBA00022490"/>
    </source>
</evidence>
<dbReference type="InterPro" id="IPR004472">
    <property type="entry name" value="DTB_synth_BioD"/>
</dbReference>
<proteinExistence type="inferred from homology"/>
<feature type="binding site" evidence="8">
    <location>
        <begin position="119"/>
        <end position="122"/>
    </location>
    <ligand>
        <name>ATP</name>
        <dbReference type="ChEBI" id="CHEBI:30616"/>
    </ligand>
</feature>
<feature type="binding site" evidence="8">
    <location>
        <position position="57"/>
    </location>
    <ligand>
        <name>Mg(2+)</name>
        <dbReference type="ChEBI" id="CHEBI:18420"/>
    </ligand>
</feature>
<keyword evidence="5 8" id="KW-0093">Biotin biosynthesis</keyword>
<feature type="binding site" evidence="8">
    <location>
        <begin position="15"/>
        <end position="20"/>
    </location>
    <ligand>
        <name>ATP</name>
        <dbReference type="ChEBI" id="CHEBI:30616"/>
    </ligand>
</feature>
<dbReference type="CDD" id="cd03109">
    <property type="entry name" value="DTBS"/>
    <property type="match status" value="1"/>
</dbReference>
<dbReference type="PANTHER" id="PTHR43210">
    <property type="entry name" value="DETHIOBIOTIN SYNTHETASE"/>
    <property type="match status" value="1"/>
</dbReference>
<dbReference type="PANTHER" id="PTHR43210:SF5">
    <property type="entry name" value="DETHIOBIOTIN SYNTHETASE"/>
    <property type="match status" value="1"/>
</dbReference>
<dbReference type="Gene3D" id="3.40.50.300">
    <property type="entry name" value="P-loop containing nucleotide triphosphate hydrolases"/>
    <property type="match status" value="1"/>
</dbReference>
<evidence type="ECO:0000256" key="8">
    <source>
        <dbReference type="HAMAP-Rule" id="MF_00336"/>
    </source>
</evidence>
<evidence type="ECO:0000256" key="7">
    <source>
        <dbReference type="ARBA" id="ARBA00022842"/>
    </source>
</evidence>
<dbReference type="GO" id="GO:0042803">
    <property type="term" value="F:protein homodimerization activity"/>
    <property type="evidence" value="ECO:0007669"/>
    <property type="project" value="UniProtKB-ARBA"/>
</dbReference>
<keyword evidence="2 8" id="KW-0436">Ligase</keyword>
<comment type="pathway">
    <text evidence="8">Cofactor biosynthesis; biotin biosynthesis; biotin from 7,8-diaminononanoate: step 1/2.</text>
</comment>
<dbReference type="AlphaFoldDB" id="A0A974RY89"/>
<feature type="binding site" evidence="8">
    <location>
        <begin position="208"/>
        <end position="210"/>
    </location>
    <ligand>
        <name>ATP</name>
        <dbReference type="ChEBI" id="CHEBI:30616"/>
    </ligand>
</feature>
<keyword evidence="4 8" id="KW-0547">Nucleotide-binding</keyword>
<accession>A0A974RY89</accession>
<dbReference type="EC" id="6.3.3.3" evidence="8"/>
<feature type="binding site" evidence="8">
    <location>
        <position position="44"/>
    </location>
    <ligand>
        <name>substrate</name>
    </ligand>
</feature>
<dbReference type="GO" id="GO:0005524">
    <property type="term" value="F:ATP binding"/>
    <property type="evidence" value="ECO:0007669"/>
    <property type="project" value="UniProtKB-UniRule"/>
</dbReference>
<feature type="binding site" evidence="8">
    <location>
        <position position="119"/>
    </location>
    <ligand>
        <name>Mg(2+)</name>
        <dbReference type="ChEBI" id="CHEBI:18420"/>
    </ligand>
</feature>
<keyword evidence="1 8" id="KW-0963">Cytoplasm</keyword>
<evidence type="ECO:0000256" key="5">
    <source>
        <dbReference type="ARBA" id="ARBA00022756"/>
    </source>
</evidence>
<dbReference type="HAMAP" id="MF_00336">
    <property type="entry name" value="BioD"/>
    <property type="match status" value="1"/>
</dbReference>
<reference evidence="9 10" key="1">
    <citation type="submission" date="2021-01" db="EMBL/GenBank/DDBJ databases">
        <title>Entomomonas sp. F2A isolated from a house cricket (Acheta domesticus).</title>
        <authorList>
            <person name="Spergser J."/>
            <person name="Busse H.-J."/>
        </authorList>
    </citation>
    <scope>NUCLEOTIDE SEQUENCE [LARGE SCALE GENOMIC DNA]</scope>
    <source>
        <strain evidence="9 10">F2A</strain>
    </source>
</reference>
<dbReference type="GO" id="GO:0005829">
    <property type="term" value="C:cytosol"/>
    <property type="evidence" value="ECO:0007669"/>
    <property type="project" value="TreeGrafter"/>
</dbReference>
<organism evidence="9 10">
    <name type="scientific">Entomomonas asaccharolytica</name>
    <dbReference type="NCBI Taxonomy" id="2785331"/>
    <lineage>
        <taxon>Bacteria</taxon>
        <taxon>Pseudomonadati</taxon>
        <taxon>Pseudomonadota</taxon>
        <taxon>Gammaproteobacteria</taxon>
        <taxon>Pseudomonadales</taxon>
        <taxon>Pseudomonadaceae</taxon>
        <taxon>Entomomonas</taxon>
    </lineage>
</organism>
<comment type="cofactor">
    <cofactor evidence="8">
        <name>Mg(2+)</name>
        <dbReference type="ChEBI" id="CHEBI:18420"/>
    </cofactor>
</comment>
<keyword evidence="3 8" id="KW-0479">Metal-binding</keyword>
<dbReference type="NCBIfam" id="TIGR00347">
    <property type="entry name" value="bioD"/>
    <property type="match status" value="1"/>
</dbReference>
<dbReference type="SUPFAM" id="SSF52540">
    <property type="entry name" value="P-loop containing nucleoside triphosphate hydrolases"/>
    <property type="match status" value="1"/>
</dbReference>
<evidence type="ECO:0000256" key="2">
    <source>
        <dbReference type="ARBA" id="ARBA00022598"/>
    </source>
</evidence>
<comment type="subunit">
    <text evidence="8">Homodimer.</text>
</comment>
<evidence type="ECO:0000256" key="3">
    <source>
        <dbReference type="ARBA" id="ARBA00022723"/>
    </source>
</evidence>
<name>A0A974RY89_9GAMM</name>
<protein>
    <recommendedName>
        <fullName evidence="8">ATP-dependent dethiobiotin synthetase BioD</fullName>
        <ecNumber evidence="8">6.3.3.3</ecNumber>
    </recommendedName>
    <alternativeName>
        <fullName evidence="8">DTB synthetase</fullName>
        <shortName evidence="8">DTBS</shortName>
    </alternativeName>
    <alternativeName>
        <fullName evidence="8">Dethiobiotin synthase</fullName>
    </alternativeName>
</protein>
<evidence type="ECO:0000313" key="9">
    <source>
        <dbReference type="EMBL" id="QQP87048.1"/>
    </source>
</evidence>
<comment type="subcellular location">
    <subcellularLocation>
        <location evidence="8">Cytoplasm</location>
    </subcellularLocation>
</comment>
<dbReference type="PIRSF" id="PIRSF006755">
    <property type="entry name" value="DTB_synth"/>
    <property type="match status" value="1"/>
</dbReference>
<keyword evidence="10" id="KW-1185">Reference proteome</keyword>
<dbReference type="KEGG" id="eaz:JHT90_07340"/>
<dbReference type="InterPro" id="IPR027417">
    <property type="entry name" value="P-loop_NTPase"/>
</dbReference>
<dbReference type="FunFam" id="3.40.50.300:FF:000292">
    <property type="entry name" value="ATP-dependent dethiobiotin synthetase BioD"/>
    <property type="match status" value="1"/>
</dbReference>
<comment type="similarity">
    <text evidence="8">Belongs to the dethiobiotin synthetase family.</text>
</comment>
<dbReference type="Pfam" id="PF13500">
    <property type="entry name" value="AAA_26"/>
    <property type="match status" value="1"/>
</dbReference>
<evidence type="ECO:0000313" key="10">
    <source>
        <dbReference type="Proteomes" id="UP000595278"/>
    </source>
</evidence>
<comment type="function">
    <text evidence="8">Catalyzes a mechanistically unusual reaction, the ATP-dependent insertion of CO2 between the N7 and N8 nitrogen atoms of 7,8-diaminopelargonic acid (DAPA, also called 7,8-diammoniononanoate) to form a ureido ring.</text>
</comment>
<dbReference type="RefSeq" id="WP_201095621.1">
    <property type="nucleotide sequence ID" value="NZ_CP067393.1"/>
</dbReference>
<feature type="active site" evidence="8">
    <location>
        <position position="40"/>
    </location>
</feature>